<accession>A0A0F9S424</accession>
<dbReference type="GO" id="GO:0016747">
    <property type="term" value="F:acyltransferase activity, transferring groups other than amino-acyl groups"/>
    <property type="evidence" value="ECO:0007669"/>
    <property type="project" value="InterPro"/>
</dbReference>
<dbReference type="AlphaFoldDB" id="A0A0F9S424"/>
<evidence type="ECO:0000313" key="2">
    <source>
        <dbReference type="EMBL" id="KKN57012.1"/>
    </source>
</evidence>
<organism evidence="2">
    <name type="scientific">marine sediment metagenome</name>
    <dbReference type="NCBI Taxonomy" id="412755"/>
    <lineage>
        <taxon>unclassified sequences</taxon>
        <taxon>metagenomes</taxon>
        <taxon>ecological metagenomes</taxon>
    </lineage>
</organism>
<dbReference type="InterPro" id="IPR016181">
    <property type="entry name" value="Acyl_CoA_acyltransferase"/>
</dbReference>
<sequence length="186" mass="21228">MISCATARTVLRLWEERDRSTFHRLNSDEEIMRFFPFRRDRTQSDAMMAALNQRYEEDGLTFFALEDRASGHAIGFLGLANVEKPMPMAPAIEIGWRLLPEFWGRGLVTEAASACLDLAFASPIDAAEIVSFCVDDNEKSEAVMLRLGFSRDADFDHPTVEAAAHPHLVRHRLYRLARHAWLHTPR</sequence>
<reference evidence="2" key="1">
    <citation type="journal article" date="2015" name="Nature">
        <title>Complex archaea that bridge the gap between prokaryotes and eukaryotes.</title>
        <authorList>
            <person name="Spang A."/>
            <person name="Saw J.H."/>
            <person name="Jorgensen S.L."/>
            <person name="Zaremba-Niedzwiedzka K."/>
            <person name="Martijn J."/>
            <person name="Lind A.E."/>
            <person name="van Eijk R."/>
            <person name="Schleper C."/>
            <person name="Guy L."/>
            <person name="Ettema T.J."/>
        </authorList>
    </citation>
    <scope>NUCLEOTIDE SEQUENCE</scope>
</reference>
<dbReference type="Pfam" id="PF13302">
    <property type="entry name" value="Acetyltransf_3"/>
    <property type="match status" value="1"/>
</dbReference>
<dbReference type="PANTHER" id="PTHR43792">
    <property type="entry name" value="GNAT FAMILY, PUTATIVE (AFU_ORTHOLOGUE AFUA_3G00765)-RELATED-RELATED"/>
    <property type="match status" value="1"/>
</dbReference>
<evidence type="ECO:0000259" key="1">
    <source>
        <dbReference type="PROSITE" id="PS51186"/>
    </source>
</evidence>
<feature type="domain" description="N-acetyltransferase" evidence="1">
    <location>
        <begin position="20"/>
        <end position="175"/>
    </location>
</feature>
<dbReference type="SUPFAM" id="SSF55729">
    <property type="entry name" value="Acyl-CoA N-acyltransferases (Nat)"/>
    <property type="match status" value="1"/>
</dbReference>
<dbReference type="InterPro" id="IPR051531">
    <property type="entry name" value="N-acetyltransferase"/>
</dbReference>
<dbReference type="PROSITE" id="PS51186">
    <property type="entry name" value="GNAT"/>
    <property type="match status" value="1"/>
</dbReference>
<gene>
    <name evidence="2" type="ORF">LCGC14_0566340</name>
</gene>
<dbReference type="EMBL" id="LAZR01000823">
    <property type="protein sequence ID" value="KKN57012.1"/>
    <property type="molecule type" value="Genomic_DNA"/>
</dbReference>
<comment type="caution">
    <text evidence="2">The sequence shown here is derived from an EMBL/GenBank/DDBJ whole genome shotgun (WGS) entry which is preliminary data.</text>
</comment>
<dbReference type="Gene3D" id="3.40.630.30">
    <property type="match status" value="1"/>
</dbReference>
<dbReference type="InterPro" id="IPR000182">
    <property type="entry name" value="GNAT_dom"/>
</dbReference>
<dbReference type="PANTHER" id="PTHR43792:SF1">
    <property type="entry name" value="N-ACETYLTRANSFERASE DOMAIN-CONTAINING PROTEIN"/>
    <property type="match status" value="1"/>
</dbReference>
<name>A0A0F9S424_9ZZZZ</name>
<proteinExistence type="predicted"/>
<protein>
    <recommendedName>
        <fullName evidence="1">N-acetyltransferase domain-containing protein</fullName>
    </recommendedName>
</protein>